<organism evidence="2 3">
    <name type="scientific">Nephila pilipes</name>
    <name type="common">Giant wood spider</name>
    <name type="synonym">Nephila maculata</name>
    <dbReference type="NCBI Taxonomy" id="299642"/>
    <lineage>
        <taxon>Eukaryota</taxon>
        <taxon>Metazoa</taxon>
        <taxon>Ecdysozoa</taxon>
        <taxon>Arthropoda</taxon>
        <taxon>Chelicerata</taxon>
        <taxon>Arachnida</taxon>
        <taxon>Araneae</taxon>
        <taxon>Araneomorphae</taxon>
        <taxon>Entelegynae</taxon>
        <taxon>Araneoidea</taxon>
        <taxon>Nephilidae</taxon>
        <taxon>Nephila</taxon>
    </lineage>
</organism>
<dbReference type="InterPro" id="IPR036273">
    <property type="entry name" value="CRAL/TRIO_N_dom_sf"/>
</dbReference>
<protein>
    <submittedName>
        <fullName evidence="2">Alpha-tocopherol transfer protein-like</fullName>
    </submittedName>
</protein>
<dbReference type="SUPFAM" id="SSF46938">
    <property type="entry name" value="CRAL/TRIO N-terminal domain"/>
    <property type="match status" value="1"/>
</dbReference>
<reference evidence="2" key="1">
    <citation type="submission" date="2020-08" db="EMBL/GenBank/DDBJ databases">
        <title>Multicomponent nature underlies the extraordinary mechanical properties of spider dragline silk.</title>
        <authorList>
            <person name="Kono N."/>
            <person name="Nakamura H."/>
            <person name="Mori M."/>
            <person name="Yoshida Y."/>
            <person name="Ohtoshi R."/>
            <person name="Malay A.D."/>
            <person name="Moran D.A.P."/>
            <person name="Tomita M."/>
            <person name="Numata K."/>
            <person name="Arakawa K."/>
        </authorList>
    </citation>
    <scope>NUCLEOTIDE SEQUENCE</scope>
</reference>
<dbReference type="InterPro" id="IPR001251">
    <property type="entry name" value="CRAL-TRIO_dom"/>
</dbReference>
<keyword evidence="3" id="KW-1185">Reference proteome</keyword>
<dbReference type="PANTHER" id="PTHR10174">
    <property type="entry name" value="ALPHA-TOCOPHEROL TRANSFER PROTEIN-RELATED"/>
    <property type="match status" value="1"/>
</dbReference>
<dbReference type="Proteomes" id="UP000887013">
    <property type="component" value="Unassembled WGS sequence"/>
</dbReference>
<gene>
    <name evidence="2" type="primary">NCL1_54939</name>
    <name evidence="2" type="ORF">NPIL_670631</name>
</gene>
<dbReference type="OrthoDB" id="6435297at2759"/>
<dbReference type="Pfam" id="PF00650">
    <property type="entry name" value="CRAL_TRIO"/>
    <property type="match status" value="1"/>
</dbReference>
<dbReference type="Gene3D" id="3.40.525.10">
    <property type="entry name" value="CRAL-TRIO lipid binding domain"/>
    <property type="match status" value="1"/>
</dbReference>
<comment type="caution">
    <text evidence="2">The sequence shown here is derived from an EMBL/GenBank/DDBJ whole genome shotgun (WGS) entry which is preliminary data.</text>
</comment>
<dbReference type="PANTHER" id="PTHR10174:SF208">
    <property type="entry name" value="CRAL-TRIO DOMAIN-CONTAINING PROTEIN DDB_G0278031"/>
    <property type="match status" value="1"/>
</dbReference>
<accession>A0A8X6TT29</accession>
<dbReference type="AlphaFoldDB" id="A0A8X6TT29"/>
<name>A0A8X6TT29_NEPPI</name>
<dbReference type="GO" id="GO:0016020">
    <property type="term" value="C:membrane"/>
    <property type="evidence" value="ECO:0007669"/>
    <property type="project" value="TreeGrafter"/>
</dbReference>
<dbReference type="PROSITE" id="PS50191">
    <property type="entry name" value="CRAL_TRIO"/>
    <property type="match status" value="1"/>
</dbReference>
<dbReference type="SUPFAM" id="SSF52087">
    <property type="entry name" value="CRAL/TRIO domain"/>
    <property type="match status" value="1"/>
</dbReference>
<proteinExistence type="predicted"/>
<evidence type="ECO:0000259" key="1">
    <source>
        <dbReference type="PROSITE" id="PS50191"/>
    </source>
</evidence>
<dbReference type="GO" id="GO:1902936">
    <property type="term" value="F:phosphatidylinositol bisphosphate binding"/>
    <property type="evidence" value="ECO:0007669"/>
    <property type="project" value="TreeGrafter"/>
</dbReference>
<dbReference type="EMBL" id="BMAW01014934">
    <property type="protein sequence ID" value="GFT41229.1"/>
    <property type="molecule type" value="Genomic_DNA"/>
</dbReference>
<sequence length="188" mass="22498">MIIADEQLTGGIDFHDDFLTQYLRQSKYDIQRAFHRIQNMFLLRKKENTVFEGIPEEFFLTKDSHKCFLILPKRCLDGCTVIIFRHGKYNLNEMSVEEFKKIILVLFMQILRDPMTQINGFKFIHDFQGTTMQHLKLCTPSNMYSFYHAGIHCIPGRYKGTHIINEPYWFKPGWLFIRQFMTEKIRNT</sequence>
<evidence type="ECO:0000313" key="2">
    <source>
        <dbReference type="EMBL" id="GFT41229.1"/>
    </source>
</evidence>
<feature type="domain" description="CRAL-TRIO" evidence="1">
    <location>
        <begin position="77"/>
        <end position="188"/>
    </location>
</feature>
<dbReference type="CDD" id="cd00170">
    <property type="entry name" value="SEC14"/>
    <property type="match status" value="1"/>
</dbReference>
<dbReference type="InterPro" id="IPR036865">
    <property type="entry name" value="CRAL-TRIO_dom_sf"/>
</dbReference>
<evidence type="ECO:0000313" key="3">
    <source>
        <dbReference type="Proteomes" id="UP000887013"/>
    </source>
</evidence>
<feature type="non-terminal residue" evidence="2">
    <location>
        <position position="1"/>
    </location>
</feature>